<feature type="compositionally biased region" description="Polar residues" evidence="5">
    <location>
        <begin position="517"/>
        <end position="526"/>
    </location>
</feature>
<evidence type="ECO:0000259" key="6">
    <source>
        <dbReference type="PROSITE" id="PS51192"/>
    </source>
</evidence>
<dbReference type="SMART" id="SM00490">
    <property type="entry name" value="HELICc"/>
    <property type="match status" value="1"/>
</dbReference>
<dbReference type="InterPro" id="IPR027417">
    <property type="entry name" value="P-loop_NTPase"/>
</dbReference>
<dbReference type="SMART" id="SM00487">
    <property type="entry name" value="DEXDc"/>
    <property type="match status" value="1"/>
</dbReference>
<sequence length="859" mass="92984">MEQRHKQALPVDGLLPELLERLSEQMNAVLIASPGAGKTTRVPVCLLHAPWLEGQKIIMLEPRRLAARAAARYMAASLGEQPGGTVGYRVRMDTKAGPHTRIEVITEGVLTRMLQADPSLEGIGIVIFDEFHERHLHSDLGLALCLQTQAVLRDDLRLLVMSATLDAEPVAGLLGGASVLVSEGRAYPVQTHYAPKRVEGRMEDAVARTAADAMDKHEGDALVFLPGAAEIRRVQGLLGSLGLSPNVRVMPLYGSMPPDAQDRAVAACAEGERKIVLATTIAESSVTVRGVRIVVDSGLSRVPRFSARTGMTRLETVAVSVASADQRRGRAGREAPGICFRLWTETEHRALQPQSEPELLGADLAPLALELAVWGIADPAEELAWLNKPPAAAYSQAQELLHELGALDAKGKPTAHGRAMAELGMHPRLAHMVLTADKLGLGVIACELAALLSDRDPLRGSRSIDMRLRLEALHGHAIGGAVMDEAAAKRIAAEAREWMRAAGIQPASPGNAGDNGQIGNNGTASKAESAGIPISSSTHIDSIGLLIALAYPDRIAKRRGDGRFLLRNGRGAAVQELQPLSASPFLAAAELEDSGSDSRILLAAPLTPMEIERHFGDQLEVETEVQWERAAEAVRARSRVRLGSLILKEGILADPDPELVEEALLSGIAEQGLGLLPWTKPARQLQARIELMRSHNPSWPDVSDETLTASLKKWLSPYIGGMRSRNDLSKLKMAEIIESQLSWQERQQLGEEVPTHLTVPSGSRIPVDYSDPAAPFLAVRLQELFGLRHTPHIAGGKLPVTIHLLSPAHRPVQVTKDLASFWQHAYFEVKKDLKGRYPKHYWPDNPLEAAPTNRAKPRA</sequence>
<dbReference type="InterPro" id="IPR001650">
    <property type="entry name" value="Helicase_C-like"/>
</dbReference>
<evidence type="ECO:0000256" key="2">
    <source>
        <dbReference type="ARBA" id="ARBA00022801"/>
    </source>
</evidence>
<dbReference type="InterPro" id="IPR049614">
    <property type="entry name" value="HrpB_DEXH"/>
</dbReference>
<reference evidence="9" key="1">
    <citation type="journal article" date="2019" name="Int. J. Syst. Evol. Microbiol.">
        <title>The Global Catalogue of Microorganisms (GCM) 10K type strain sequencing project: providing services to taxonomists for standard genome sequencing and annotation.</title>
        <authorList>
            <consortium name="The Broad Institute Genomics Platform"/>
            <consortium name="The Broad Institute Genome Sequencing Center for Infectious Disease"/>
            <person name="Wu L."/>
            <person name="Ma J."/>
        </authorList>
    </citation>
    <scope>NUCLEOTIDE SEQUENCE [LARGE SCALE GENOMIC DNA]</scope>
    <source>
        <strain evidence="9">CGMCC 1.3240</strain>
    </source>
</reference>
<feature type="region of interest" description="Disordered" evidence="5">
    <location>
        <begin position="504"/>
        <end position="530"/>
    </location>
</feature>
<proteinExistence type="predicted"/>
<gene>
    <name evidence="8" type="primary">hrpB</name>
    <name evidence="8" type="ORF">ACFPYJ_05155</name>
</gene>
<evidence type="ECO:0000256" key="5">
    <source>
        <dbReference type="SAM" id="MobiDB-lite"/>
    </source>
</evidence>
<evidence type="ECO:0000256" key="4">
    <source>
        <dbReference type="ARBA" id="ARBA00022840"/>
    </source>
</evidence>
<dbReference type="InterPro" id="IPR010225">
    <property type="entry name" value="HrpB"/>
</dbReference>
<dbReference type="PROSITE" id="PS51192">
    <property type="entry name" value="HELICASE_ATP_BIND_1"/>
    <property type="match status" value="1"/>
</dbReference>
<dbReference type="PANTHER" id="PTHR43519">
    <property type="entry name" value="ATP-DEPENDENT RNA HELICASE HRPB"/>
    <property type="match status" value="1"/>
</dbReference>
<dbReference type="InterPro" id="IPR011545">
    <property type="entry name" value="DEAD/DEAH_box_helicase_dom"/>
</dbReference>
<dbReference type="Pfam" id="PF08482">
    <property type="entry name" value="HrpB_C"/>
    <property type="match status" value="1"/>
</dbReference>
<dbReference type="RefSeq" id="WP_379186978.1">
    <property type="nucleotide sequence ID" value="NZ_JBHSOW010000016.1"/>
</dbReference>
<dbReference type="InterPro" id="IPR013689">
    <property type="entry name" value="RNA_helicase_ATP-dep_HrpB_C"/>
</dbReference>
<dbReference type="PIRSF" id="PIRSF005496">
    <property type="entry name" value="ATP_hel_hrpB"/>
    <property type="match status" value="1"/>
</dbReference>
<keyword evidence="2 8" id="KW-0378">Hydrolase</keyword>
<evidence type="ECO:0000259" key="7">
    <source>
        <dbReference type="PROSITE" id="PS51194"/>
    </source>
</evidence>
<evidence type="ECO:0000313" key="8">
    <source>
        <dbReference type="EMBL" id="MFC5648523.1"/>
    </source>
</evidence>
<dbReference type="PANTHER" id="PTHR43519:SF1">
    <property type="entry name" value="ATP-DEPENDENT RNA HELICASE HRPB"/>
    <property type="match status" value="1"/>
</dbReference>
<feature type="domain" description="Helicase C-terminal" evidence="7">
    <location>
        <begin position="209"/>
        <end position="375"/>
    </location>
</feature>
<comment type="caution">
    <text evidence="8">The sequence shown here is derived from an EMBL/GenBank/DDBJ whole genome shotgun (WGS) entry which is preliminary data.</text>
</comment>
<dbReference type="Pfam" id="PF00270">
    <property type="entry name" value="DEAD"/>
    <property type="match status" value="1"/>
</dbReference>
<dbReference type="SMART" id="SM00847">
    <property type="entry name" value="HA2"/>
    <property type="match status" value="1"/>
</dbReference>
<organism evidence="8 9">
    <name type="scientific">Paenibacillus solisilvae</name>
    <dbReference type="NCBI Taxonomy" id="2486751"/>
    <lineage>
        <taxon>Bacteria</taxon>
        <taxon>Bacillati</taxon>
        <taxon>Bacillota</taxon>
        <taxon>Bacilli</taxon>
        <taxon>Bacillales</taxon>
        <taxon>Paenibacillaceae</taxon>
        <taxon>Paenibacillus</taxon>
    </lineage>
</organism>
<keyword evidence="8" id="KW-0808">Transferase</keyword>
<dbReference type="InterPro" id="IPR014001">
    <property type="entry name" value="Helicase_ATP-bd"/>
</dbReference>
<dbReference type="CDD" id="cd18791">
    <property type="entry name" value="SF2_C_RHA"/>
    <property type="match status" value="1"/>
</dbReference>
<dbReference type="Gene3D" id="3.40.50.300">
    <property type="entry name" value="P-loop containing nucleotide triphosphate hydrolases"/>
    <property type="match status" value="2"/>
</dbReference>
<dbReference type="Gene3D" id="1.20.120.1080">
    <property type="match status" value="1"/>
</dbReference>
<protein>
    <submittedName>
        <fullName evidence="8">ATP-dependent helicase HrpB</fullName>
        <ecNumber evidence="8">3.6.4.13</ecNumber>
    </submittedName>
</protein>
<evidence type="ECO:0000256" key="1">
    <source>
        <dbReference type="ARBA" id="ARBA00022741"/>
    </source>
</evidence>
<dbReference type="SUPFAM" id="SSF52540">
    <property type="entry name" value="P-loop containing nucleoside triphosphate hydrolases"/>
    <property type="match status" value="2"/>
</dbReference>
<dbReference type="PROSITE" id="PS51194">
    <property type="entry name" value="HELICASE_CTER"/>
    <property type="match status" value="1"/>
</dbReference>
<dbReference type="GO" id="GO:0016787">
    <property type="term" value="F:hydrolase activity"/>
    <property type="evidence" value="ECO:0007669"/>
    <property type="project" value="UniProtKB-KW"/>
</dbReference>
<accession>A0ABW0VRH5</accession>
<name>A0ABW0VRH5_9BACL</name>
<dbReference type="InterPro" id="IPR007502">
    <property type="entry name" value="Helicase-assoc_dom"/>
</dbReference>
<keyword evidence="1" id="KW-0547">Nucleotide-binding</keyword>
<dbReference type="GO" id="GO:0003724">
    <property type="term" value="F:RNA helicase activity"/>
    <property type="evidence" value="ECO:0007669"/>
    <property type="project" value="UniProtKB-EC"/>
</dbReference>
<keyword evidence="3 8" id="KW-0347">Helicase</keyword>
<dbReference type="GO" id="GO:0016740">
    <property type="term" value="F:transferase activity"/>
    <property type="evidence" value="ECO:0007669"/>
    <property type="project" value="UniProtKB-KW"/>
</dbReference>
<feature type="domain" description="Helicase ATP-binding" evidence="6">
    <location>
        <begin position="19"/>
        <end position="183"/>
    </location>
</feature>
<evidence type="ECO:0000256" key="3">
    <source>
        <dbReference type="ARBA" id="ARBA00022806"/>
    </source>
</evidence>
<evidence type="ECO:0000313" key="9">
    <source>
        <dbReference type="Proteomes" id="UP001596047"/>
    </source>
</evidence>
<dbReference type="EMBL" id="JBHSOW010000016">
    <property type="protein sequence ID" value="MFC5648523.1"/>
    <property type="molecule type" value="Genomic_DNA"/>
</dbReference>
<keyword evidence="4" id="KW-0067">ATP-binding</keyword>
<keyword evidence="9" id="KW-1185">Reference proteome</keyword>
<dbReference type="NCBIfam" id="TIGR01970">
    <property type="entry name" value="DEAH_box_HrpB"/>
    <property type="match status" value="1"/>
</dbReference>
<dbReference type="Proteomes" id="UP001596047">
    <property type="component" value="Unassembled WGS sequence"/>
</dbReference>
<dbReference type="CDD" id="cd17990">
    <property type="entry name" value="DEXHc_HrpB"/>
    <property type="match status" value="1"/>
</dbReference>
<dbReference type="EC" id="3.6.4.13" evidence="8"/>
<dbReference type="Pfam" id="PF00271">
    <property type="entry name" value="Helicase_C"/>
    <property type="match status" value="1"/>
</dbReference>